<proteinExistence type="inferred from homology"/>
<organism evidence="6 7">
    <name type="scientific">Trichuris muris</name>
    <name type="common">Mouse whipworm</name>
    <dbReference type="NCBI Taxonomy" id="70415"/>
    <lineage>
        <taxon>Eukaryota</taxon>
        <taxon>Metazoa</taxon>
        <taxon>Ecdysozoa</taxon>
        <taxon>Nematoda</taxon>
        <taxon>Enoplea</taxon>
        <taxon>Dorylaimia</taxon>
        <taxon>Trichinellida</taxon>
        <taxon>Trichuridae</taxon>
        <taxon>Trichuris</taxon>
    </lineage>
</organism>
<evidence type="ECO:0000256" key="3">
    <source>
        <dbReference type="ARBA" id="ARBA00038386"/>
    </source>
</evidence>
<accession>A0A5S6QSM6</accession>
<sequence length="245" mass="27002">MLRPHAVSHVLEDEKDLDTSVSQEEDGPSSVDPQLMLDILNEKRNNPSAFVSGWIEDDETGIVPDEDVEVHLDKKLLKACEEGDIPTVENLLSQNPSLVNARDRDQYTPLHRASYGNHVGVIKLLLQNGADVSAKTDDGWHPLHCAARWGNLDAVKILLHMGKADLNARTNGGLTPLHLAASEPVSLFVAEYLLCQRDIDPYTKSSANETALDVAKRTSQHMYDLFLGVCTPNEDALHEIASQQP</sequence>
<evidence type="ECO:0000256" key="2">
    <source>
        <dbReference type="ARBA" id="ARBA00022737"/>
    </source>
</evidence>
<reference evidence="7" key="3">
    <citation type="submission" date="2019-12" db="UniProtKB">
        <authorList>
            <consortium name="WormBaseParasite"/>
        </authorList>
    </citation>
    <scope>IDENTIFICATION</scope>
</reference>
<dbReference type="InterPro" id="IPR002110">
    <property type="entry name" value="Ankyrin_rpt"/>
</dbReference>
<reference evidence="6" key="2">
    <citation type="submission" date="2014-03" db="EMBL/GenBank/DDBJ databases">
        <title>The whipworm genome and dual-species transcriptomics of an intimate host-pathogen interaction.</title>
        <authorList>
            <person name="Foth B.J."/>
            <person name="Tsai I.J."/>
            <person name="Reid A.J."/>
            <person name="Bancroft A.J."/>
            <person name="Nichol S."/>
            <person name="Tracey A."/>
            <person name="Holroyd N."/>
            <person name="Cotton J.A."/>
            <person name="Stanley E.J."/>
            <person name="Zarowiecki M."/>
            <person name="Liu J.Z."/>
            <person name="Huckvale T."/>
            <person name="Cooper P.J."/>
            <person name="Grencis R.K."/>
            <person name="Berriman M."/>
        </authorList>
    </citation>
    <scope>NUCLEOTIDE SEQUENCE [LARGE SCALE GENOMIC DNA]</scope>
    <source>
        <strain evidence="6">Edinburgh</strain>
    </source>
</reference>
<keyword evidence="6" id="KW-1185">Reference proteome</keyword>
<keyword evidence="2" id="KW-0677">Repeat</keyword>
<evidence type="ECO:0000313" key="6">
    <source>
        <dbReference type="Proteomes" id="UP000046395"/>
    </source>
</evidence>
<name>A0A5S6QSM6_TRIMR</name>
<reference evidence="6" key="1">
    <citation type="submission" date="2013-11" db="EMBL/GenBank/DDBJ databases">
        <authorList>
            <person name="Aslett M."/>
        </authorList>
    </citation>
    <scope>NUCLEOTIDE SEQUENCE [LARGE SCALE GENOMIC DNA]</scope>
    <source>
        <strain evidence="6">Edinburgh</strain>
    </source>
</reference>
<dbReference type="InterPro" id="IPR036770">
    <property type="entry name" value="Ankyrin_rpt-contain_sf"/>
</dbReference>
<feature type="region of interest" description="Disordered" evidence="5">
    <location>
        <begin position="1"/>
        <end position="31"/>
    </location>
</feature>
<evidence type="ECO:0000256" key="1">
    <source>
        <dbReference type="ARBA" id="ARBA00022473"/>
    </source>
</evidence>
<dbReference type="GO" id="GO:0005737">
    <property type="term" value="C:cytoplasm"/>
    <property type="evidence" value="ECO:0007669"/>
    <property type="project" value="TreeGrafter"/>
</dbReference>
<evidence type="ECO:0000256" key="5">
    <source>
        <dbReference type="SAM" id="MobiDB-lite"/>
    </source>
</evidence>
<keyword evidence="4" id="KW-0040">ANK repeat</keyword>
<evidence type="ECO:0000313" key="7">
    <source>
        <dbReference type="WBParaSite" id="TMUE_2000010235.1"/>
    </source>
</evidence>
<evidence type="ECO:0000313" key="8">
    <source>
        <dbReference type="WBParaSite" id="TMUE_2000010235.2"/>
    </source>
</evidence>
<feature type="repeat" description="ANK" evidence="4">
    <location>
        <begin position="138"/>
        <end position="162"/>
    </location>
</feature>
<dbReference type="PROSITE" id="PS50297">
    <property type="entry name" value="ANK_REP_REGION"/>
    <property type="match status" value="2"/>
</dbReference>
<dbReference type="AlphaFoldDB" id="A0A5S6QSM6"/>
<protein>
    <submittedName>
        <fullName evidence="7 8">ANK_REP_REGION domain-containing protein</fullName>
    </submittedName>
</protein>
<dbReference type="Pfam" id="PF00023">
    <property type="entry name" value="Ank"/>
    <property type="match status" value="1"/>
</dbReference>
<dbReference type="Gene3D" id="1.25.40.20">
    <property type="entry name" value="Ankyrin repeat-containing domain"/>
    <property type="match status" value="1"/>
</dbReference>
<keyword evidence="1" id="KW-0217">Developmental protein</keyword>
<dbReference type="SUPFAM" id="SSF48403">
    <property type="entry name" value="Ankyrin repeat"/>
    <property type="match status" value="1"/>
</dbReference>
<feature type="repeat" description="ANK" evidence="4">
    <location>
        <begin position="105"/>
        <end position="137"/>
    </location>
</feature>
<evidence type="ECO:0000256" key="4">
    <source>
        <dbReference type="PROSITE-ProRule" id="PRU00023"/>
    </source>
</evidence>
<comment type="similarity">
    <text evidence="3">Belongs to the NRARP family.</text>
</comment>
<dbReference type="STRING" id="70415.A0A5S6QSM6"/>
<dbReference type="GO" id="GO:0004857">
    <property type="term" value="F:enzyme inhibitor activity"/>
    <property type="evidence" value="ECO:0007669"/>
    <property type="project" value="TreeGrafter"/>
</dbReference>
<dbReference type="WBParaSite" id="TMUE_2000010235.1">
    <property type="protein sequence ID" value="TMUE_2000010235.1"/>
    <property type="gene ID" value="WBGene00300896"/>
</dbReference>
<dbReference type="WBParaSite" id="TMUE_2000010235.4">
    <property type="protein sequence ID" value="TMUE_2000010235.4"/>
    <property type="gene ID" value="WBGene00300896"/>
</dbReference>
<dbReference type="PROSITE" id="PS50088">
    <property type="entry name" value="ANK_REPEAT"/>
    <property type="match status" value="2"/>
</dbReference>
<dbReference type="InterPro" id="IPR051226">
    <property type="entry name" value="PP1_Regulatory_Subunit"/>
</dbReference>
<dbReference type="PANTHER" id="PTHR24179">
    <property type="entry name" value="PROTEIN PHOSPHATASE 1 REGULATORY SUBUNIT 12"/>
    <property type="match status" value="1"/>
</dbReference>
<dbReference type="WBParaSite" id="TMUE_2000010235.2">
    <property type="protein sequence ID" value="TMUE_2000010235.2"/>
    <property type="gene ID" value="WBGene00300896"/>
</dbReference>
<dbReference type="PANTHER" id="PTHR24179:SF21">
    <property type="entry name" value="MYOSIN BINDING SUBUNIT, ISOFORM O"/>
    <property type="match status" value="1"/>
</dbReference>
<dbReference type="WBParaSite" id="TMUE_2000010235.3">
    <property type="protein sequence ID" value="TMUE_2000010235.3"/>
    <property type="gene ID" value="WBGene00300896"/>
</dbReference>
<dbReference type="Proteomes" id="UP000046395">
    <property type="component" value="Unassembled WGS sequence"/>
</dbReference>
<dbReference type="Pfam" id="PF12796">
    <property type="entry name" value="Ank_2"/>
    <property type="match status" value="1"/>
</dbReference>
<dbReference type="GO" id="GO:0019208">
    <property type="term" value="F:phosphatase regulator activity"/>
    <property type="evidence" value="ECO:0007669"/>
    <property type="project" value="TreeGrafter"/>
</dbReference>
<dbReference type="SMART" id="SM00248">
    <property type="entry name" value="ANK"/>
    <property type="match status" value="4"/>
</dbReference>